<dbReference type="RefSeq" id="WP_008913687.1">
    <property type="nucleotide sequence ID" value="NZ_KB233226.1"/>
</dbReference>
<organism evidence="2 3">
    <name type="scientific">Providencia burhodogranariea DSM 19968</name>
    <dbReference type="NCBI Taxonomy" id="1141662"/>
    <lineage>
        <taxon>Bacteria</taxon>
        <taxon>Pseudomonadati</taxon>
        <taxon>Pseudomonadota</taxon>
        <taxon>Gammaproteobacteria</taxon>
        <taxon>Enterobacterales</taxon>
        <taxon>Morganellaceae</taxon>
        <taxon>Providencia</taxon>
    </lineage>
</organism>
<keyword evidence="1" id="KW-0732">Signal</keyword>
<sequence>MKSVLLFIVTGALMMSTPTWGENTDAPTVPTVRDRLFNLDYTETELRYDPDLPKRTPRPKTQQQVIDLYHKALAGNHEDDNYLLFKFFRVGCTDMNSPHFYAETVKEECTLANFFLNRVLNINPNNGLALLATGSSYQHGDGSGEENMQKAISYYEKAYRLHGNRILTAGGNLYGIYMHGHGGVPNDFNKAKYYLEQLAKDNPRGQYAYYLKNFDTYVDIVKISNEGDRCKQQDPNNKAWVSKCIDEVEEKIEAYLKKYRGTQKEIDANA</sequence>
<dbReference type="InterPro" id="IPR011990">
    <property type="entry name" value="TPR-like_helical_dom_sf"/>
</dbReference>
<dbReference type="PATRIC" id="fig|1141662.3.peg.3781"/>
<feature type="signal peptide" evidence="1">
    <location>
        <begin position="1"/>
        <end position="21"/>
    </location>
</feature>
<keyword evidence="3" id="KW-1185">Reference proteome</keyword>
<evidence type="ECO:0008006" key="4">
    <source>
        <dbReference type="Google" id="ProtNLM"/>
    </source>
</evidence>
<feature type="chain" id="PRO_5003921018" description="Sel1 repeat family protein" evidence="1">
    <location>
        <begin position="22"/>
        <end position="270"/>
    </location>
</feature>
<evidence type="ECO:0000313" key="3">
    <source>
        <dbReference type="Proteomes" id="UP000009336"/>
    </source>
</evidence>
<evidence type="ECO:0000313" key="2">
    <source>
        <dbReference type="EMBL" id="EKT53356.1"/>
    </source>
</evidence>
<dbReference type="Gene3D" id="1.25.40.10">
    <property type="entry name" value="Tetratricopeptide repeat domain"/>
    <property type="match status" value="1"/>
</dbReference>
<dbReference type="SMART" id="SM00671">
    <property type="entry name" value="SEL1"/>
    <property type="match status" value="2"/>
</dbReference>
<proteinExistence type="predicted"/>
<dbReference type="HOGENOM" id="CLU_1029980_0_0_6"/>
<reference evidence="2 3" key="1">
    <citation type="journal article" date="2012" name="BMC Genomics">
        <title>Comparative genomics of bacteria in the genus Providencia isolated from wild Drosophila melanogaster.</title>
        <authorList>
            <person name="Galac M.R."/>
            <person name="Lazzaro B.P."/>
        </authorList>
    </citation>
    <scope>NUCLEOTIDE SEQUENCE [LARGE SCALE GENOMIC DNA]</scope>
    <source>
        <strain evidence="2 3">DSM 19968</strain>
    </source>
</reference>
<accession>K8W0L8</accession>
<dbReference type="EMBL" id="AKKL01000052">
    <property type="protein sequence ID" value="EKT53356.1"/>
    <property type="molecule type" value="Genomic_DNA"/>
</dbReference>
<dbReference type="eggNOG" id="ENOG5031J2S">
    <property type="taxonomic scope" value="Bacteria"/>
</dbReference>
<comment type="caution">
    <text evidence="2">The sequence shown here is derived from an EMBL/GenBank/DDBJ whole genome shotgun (WGS) entry which is preliminary data.</text>
</comment>
<gene>
    <name evidence="2" type="ORF">OOA_18604</name>
</gene>
<dbReference type="AlphaFoldDB" id="K8W0L8"/>
<dbReference type="Pfam" id="PF08238">
    <property type="entry name" value="Sel1"/>
    <property type="match status" value="2"/>
</dbReference>
<dbReference type="Proteomes" id="UP000009336">
    <property type="component" value="Unassembled WGS sequence"/>
</dbReference>
<name>K8W0L8_9GAMM</name>
<dbReference type="SUPFAM" id="SSF81901">
    <property type="entry name" value="HCP-like"/>
    <property type="match status" value="1"/>
</dbReference>
<dbReference type="InterPro" id="IPR006597">
    <property type="entry name" value="Sel1-like"/>
</dbReference>
<protein>
    <recommendedName>
        <fullName evidence="4">Sel1 repeat family protein</fullName>
    </recommendedName>
</protein>
<evidence type="ECO:0000256" key="1">
    <source>
        <dbReference type="SAM" id="SignalP"/>
    </source>
</evidence>